<evidence type="ECO:0000259" key="7">
    <source>
        <dbReference type="PROSITE" id="PS51755"/>
    </source>
</evidence>
<keyword evidence="2" id="KW-0902">Two-component regulatory system</keyword>
<keyword evidence="5" id="KW-0804">Transcription</keyword>
<dbReference type="PROSITE" id="PS50110">
    <property type="entry name" value="RESPONSE_REGULATORY"/>
    <property type="match status" value="1"/>
</dbReference>
<sequence>MSWKILVVEDEKLMLEMAQTTLEVAGHRVVTCDSGTDAVRVFQDTKPDVVILDWMLPGKDGLEILQELVALANTPVIMASAKTEVEDVERALDLGADDYIKKPYGGKELIRTITAVMNVPERSDNTIVEIGPLTIDVSAYEVTRGNKQILLTPLEFNLLLTIAEDPKHTFTREELLKKVWLHKNLNEEGDFKGKIDTRLVNVHIQRLRSKIEENPDEPQIVTTVRGRGYKAGAY</sequence>
<dbReference type="GO" id="GO:0000976">
    <property type="term" value="F:transcription cis-regulatory region binding"/>
    <property type="evidence" value="ECO:0007669"/>
    <property type="project" value="TreeGrafter"/>
</dbReference>
<evidence type="ECO:0000256" key="5">
    <source>
        <dbReference type="ARBA" id="ARBA00023163"/>
    </source>
</evidence>
<dbReference type="GO" id="GO:0005829">
    <property type="term" value="C:cytosol"/>
    <property type="evidence" value="ECO:0007669"/>
    <property type="project" value="TreeGrafter"/>
</dbReference>
<gene>
    <name evidence="8" type="ORF">UFOPK2370_00209</name>
</gene>
<dbReference type="EMBL" id="CAEZXK010000003">
    <property type="protein sequence ID" value="CAB4680110.1"/>
    <property type="molecule type" value="Genomic_DNA"/>
</dbReference>
<evidence type="ECO:0000259" key="6">
    <source>
        <dbReference type="PROSITE" id="PS50110"/>
    </source>
</evidence>
<proteinExistence type="predicted"/>
<accession>A0A6J6N0I0</accession>
<dbReference type="Pfam" id="PF00072">
    <property type="entry name" value="Response_reg"/>
    <property type="match status" value="1"/>
</dbReference>
<dbReference type="GO" id="GO:0000156">
    <property type="term" value="F:phosphorelay response regulator activity"/>
    <property type="evidence" value="ECO:0007669"/>
    <property type="project" value="TreeGrafter"/>
</dbReference>
<feature type="domain" description="Response regulatory" evidence="6">
    <location>
        <begin position="4"/>
        <end position="117"/>
    </location>
</feature>
<evidence type="ECO:0000256" key="2">
    <source>
        <dbReference type="ARBA" id="ARBA00023012"/>
    </source>
</evidence>
<reference evidence="8" key="1">
    <citation type="submission" date="2020-05" db="EMBL/GenBank/DDBJ databases">
        <authorList>
            <person name="Chiriac C."/>
            <person name="Salcher M."/>
            <person name="Ghai R."/>
            <person name="Kavagutti S V."/>
        </authorList>
    </citation>
    <scope>NUCLEOTIDE SEQUENCE</scope>
</reference>
<dbReference type="SUPFAM" id="SSF52172">
    <property type="entry name" value="CheY-like"/>
    <property type="match status" value="1"/>
</dbReference>
<keyword evidence="3" id="KW-0805">Transcription regulation</keyword>
<dbReference type="InterPro" id="IPR036388">
    <property type="entry name" value="WH-like_DNA-bd_sf"/>
</dbReference>
<organism evidence="8">
    <name type="scientific">freshwater metagenome</name>
    <dbReference type="NCBI Taxonomy" id="449393"/>
    <lineage>
        <taxon>unclassified sequences</taxon>
        <taxon>metagenomes</taxon>
        <taxon>ecological metagenomes</taxon>
    </lineage>
</organism>
<dbReference type="SMART" id="SM00862">
    <property type="entry name" value="Trans_reg_C"/>
    <property type="match status" value="1"/>
</dbReference>
<evidence type="ECO:0000256" key="1">
    <source>
        <dbReference type="ARBA" id="ARBA00022553"/>
    </source>
</evidence>
<dbReference type="InterPro" id="IPR011006">
    <property type="entry name" value="CheY-like_superfamily"/>
</dbReference>
<dbReference type="PROSITE" id="PS51755">
    <property type="entry name" value="OMPR_PHOB"/>
    <property type="match status" value="1"/>
</dbReference>
<dbReference type="CDD" id="cd00383">
    <property type="entry name" value="trans_reg_C"/>
    <property type="match status" value="1"/>
</dbReference>
<dbReference type="GO" id="GO:0032993">
    <property type="term" value="C:protein-DNA complex"/>
    <property type="evidence" value="ECO:0007669"/>
    <property type="project" value="TreeGrafter"/>
</dbReference>
<dbReference type="PANTHER" id="PTHR48111">
    <property type="entry name" value="REGULATOR OF RPOS"/>
    <property type="match status" value="1"/>
</dbReference>
<feature type="domain" description="OmpR/PhoB-type" evidence="7">
    <location>
        <begin position="125"/>
        <end position="233"/>
    </location>
</feature>
<dbReference type="GO" id="GO:0006355">
    <property type="term" value="P:regulation of DNA-templated transcription"/>
    <property type="evidence" value="ECO:0007669"/>
    <property type="project" value="InterPro"/>
</dbReference>
<dbReference type="Pfam" id="PF00486">
    <property type="entry name" value="Trans_reg_C"/>
    <property type="match status" value="1"/>
</dbReference>
<dbReference type="PANTHER" id="PTHR48111:SF21">
    <property type="entry name" value="DNA-BINDING DUAL MASTER TRANSCRIPTIONAL REGULATOR RPAA"/>
    <property type="match status" value="1"/>
</dbReference>
<protein>
    <submittedName>
        <fullName evidence="8">Unannotated protein</fullName>
    </submittedName>
</protein>
<keyword evidence="1" id="KW-0597">Phosphoprotein</keyword>
<dbReference type="SMART" id="SM00448">
    <property type="entry name" value="REC"/>
    <property type="match status" value="1"/>
</dbReference>
<dbReference type="InterPro" id="IPR039420">
    <property type="entry name" value="WalR-like"/>
</dbReference>
<dbReference type="InterPro" id="IPR001789">
    <property type="entry name" value="Sig_transdc_resp-reg_receiver"/>
</dbReference>
<dbReference type="Gene3D" id="3.40.50.2300">
    <property type="match status" value="1"/>
</dbReference>
<dbReference type="Gene3D" id="1.10.10.10">
    <property type="entry name" value="Winged helix-like DNA-binding domain superfamily/Winged helix DNA-binding domain"/>
    <property type="match status" value="1"/>
</dbReference>
<dbReference type="AlphaFoldDB" id="A0A6J6N0I0"/>
<dbReference type="InterPro" id="IPR001867">
    <property type="entry name" value="OmpR/PhoB-type_DNA-bd"/>
</dbReference>
<evidence type="ECO:0000256" key="4">
    <source>
        <dbReference type="ARBA" id="ARBA00023125"/>
    </source>
</evidence>
<evidence type="ECO:0000256" key="3">
    <source>
        <dbReference type="ARBA" id="ARBA00023015"/>
    </source>
</evidence>
<name>A0A6J6N0I0_9ZZZZ</name>
<dbReference type="CDD" id="cd17574">
    <property type="entry name" value="REC_OmpR"/>
    <property type="match status" value="1"/>
</dbReference>
<keyword evidence="4" id="KW-0238">DNA-binding</keyword>
<evidence type="ECO:0000313" key="8">
    <source>
        <dbReference type="EMBL" id="CAB4680110.1"/>
    </source>
</evidence>